<dbReference type="PANTHER" id="PTHR43019">
    <property type="entry name" value="SERINE ENDOPROTEASE DEGS"/>
    <property type="match status" value="1"/>
</dbReference>
<feature type="region of interest" description="Disordered" evidence="2">
    <location>
        <begin position="418"/>
        <end position="574"/>
    </location>
</feature>
<name>A0ABY9KT85_9BACI</name>
<dbReference type="Proteomes" id="UP001180087">
    <property type="component" value="Chromosome"/>
</dbReference>
<feature type="compositionally biased region" description="Polar residues" evidence="2">
    <location>
        <begin position="119"/>
        <end position="133"/>
    </location>
</feature>
<keyword evidence="3" id="KW-1133">Transmembrane helix</keyword>
<keyword evidence="1" id="KW-0645">Protease</keyword>
<keyword evidence="3" id="KW-0472">Membrane</keyword>
<organism evidence="4 5">
    <name type="scientific">Aciduricibacillus chroicocephali</name>
    <dbReference type="NCBI Taxonomy" id="3054939"/>
    <lineage>
        <taxon>Bacteria</taxon>
        <taxon>Bacillati</taxon>
        <taxon>Bacillota</taxon>
        <taxon>Bacilli</taxon>
        <taxon>Bacillales</taxon>
        <taxon>Bacillaceae</taxon>
        <taxon>Aciduricibacillus</taxon>
    </lineage>
</organism>
<dbReference type="InterPro" id="IPR009003">
    <property type="entry name" value="Peptidase_S1_PA"/>
</dbReference>
<evidence type="ECO:0000256" key="1">
    <source>
        <dbReference type="ARBA" id="ARBA00022825"/>
    </source>
</evidence>
<keyword evidence="5" id="KW-1185">Reference proteome</keyword>
<gene>
    <name evidence="4" type="ORF">QR721_10265</name>
</gene>
<feature type="compositionally biased region" description="Polar residues" evidence="2">
    <location>
        <begin position="174"/>
        <end position="202"/>
    </location>
</feature>
<dbReference type="EMBL" id="CP129113">
    <property type="protein sequence ID" value="WLV24015.1"/>
    <property type="molecule type" value="Genomic_DNA"/>
</dbReference>
<dbReference type="InterPro" id="IPR001940">
    <property type="entry name" value="Peptidase_S1C"/>
</dbReference>
<feature type="transmembrane region" description="Helical" evidence="3">
    <location>
        <begin position="21"/>
        <end position="42"/>
    </location>
</feature>
<keyword evidence="1" id="KW-0720">Serine protease</keyword>
<feature type="compositionally biased region" description="Basic and acidic residues" evidence="2">
    <location>
        <begin position="68"/>
        <end position="82"/>
    </location>
</feature>
<sequence>MRFPNQLKSPQSFSSEKGIAKLPLVLLVAAVFVIGLVAFQLFHSASSEYTQGEQKTDRLQQLKQPVAAKDKDQSIAAPHDRTGNNSSVHSKSVSQSTANVSAAVGKEQTANDPHKSSSRADVSTVASKGQTAPRTAEENTVEVKHGQMQLVLQPEAGQHQKKAVVAQPKPDVQSKPSNQSKNSTVNKSTASPNKTTQSATKTETFAEMITRARKSLFTIYNVQDTSADEYTILQGSTFLYNNKGMLVTNGHVVEGAKTVSVLAENGKKYKGTVIGFAYKPDVALVYVPQLLGMKPFPIDTKKYGVDTQVAAIANQLSVKTTKGKIIETDLNMKTSDNDPYFYPKMYVTSAATPPGFSGGPLISIKQKKIIGINSLHSLTENSIGYSMPFNEAEKLLSKWSKKPMTEKEIMALYKNPSAGDKTTAKRTTVKKSAVKESQKKVSAEQKQISAPQSSKLNTAPAPTEKTSKTSDVTKQTPGDLEDQNAQNEATVTSAAGTNKEDTDSQVITSDTDEEKSTEENSGDTVSNSGVASSKSVSEENESDKSITSEQNDSQSAETLPASEQTTDKHNLENE</sequence>
<evidence type="ECO:0000256" key="2">
    <source>
        <dbReference type="SAM" id="MobiDB-lite"/>
    </source>
</evidence>
<accession>A0ABY9KT85</accession>
<feature type="compositionally biased region" description="Polar residues" evidence="2">
    <location>
        <begin position="483"/>
        <end position="496"/>
    </location>
</feature>
<feature type="compositionally biased region" description="Basic and acidic residues" evidence="2">
    <location>
        <begin position="433"/>
        <end position="443"/>
    </location>
</feature>
<protein>
    <submittedName>
        <fullName evidence="4">Trypsin-like peptidase domain-containing protein</fullName>
    </submittedName>
</protein>
<feature type="compositionally biased region" description="Polar residues" evidence="2">
    <location>
        <begin position="545"/>
        <end position="564"/>
    </location>
</feature>
<evidence type="ECO:0000313" key="4">
    <source>
        <dbReference type="EMBL" id="WLV24015.1"/>
    </source>
</evidence>
<reference evidence="4" key="1">
    <citation type="submission" date="2023-06" db="EMBL/GenBank/DDBJ databases">
        <title>A Treasure from Seagulls: Isolation and Description of Aciduricobacillus qingdaonensis gen. nov., sp. nov., a Rare Obligately Uric Acid-utilizing Member in the Family Bacillaceae.</title>
        <authorList>
            <person name="Liu W."/>
            <person name="Wang B."/>
        </authorList>
    </citation>
    <scope>NUCLEOTIDE SEQUENCE</scope>
    <source>
        <strain evidence="4">44XB</strain>
    </source>
</reference>
<evidence type="ECO:0000256" key="3">
    <source>
        <dbReference type="SAM" id="Phobius"/>
    </source>
</evidence>
<feature type="compositionally biased region" description="Polar residues" evidence="2">
    <location>
        <begin position="444"/>
        <end position="457"/>
    </location>
</feature>
<feature type="region of interest" description="Disordered" evidence="2">
    <location>
        <begin position="156"/>
        <end position="202"/>
    </location>
</feature>
<dbReference type="RefSeq" id="WP_348026618.1">
    <property type="nucleotide sequence ID" value="NZ_CP129113.1"/>
</dbReference>
<keyword evidence="3" id="KW-0812">Transmembrane</keyword>
<dbReference type="PRINTS" id="PR00834">
    <property type="entry name" value="PROTEASES2C"/>
</dbReference>
<feature type="region of interest" description="Disordered" evidence="2">
    <location>
        <begin position="49"/>
        <end position="143"/>
    </location>
</feature>
<evidence type="ECO:0000313" key="5">
    <source>
        <dbReference type="Proteomes" id="UP001180087"/>
    </source>
</evidence>
<dbReference type="Gene3D" id="2.40.10.120">
    <property type="match status" value="1"/>
</dbReference>
<feature type="compositionally biased region" description="Basic and acidic residues" evidence="2">
    <location>
        <begin position="565"/>
        <end position="574"/>
    </location>
</feature>
<proteinExistence type="predicted"/>
<feature type="compositionally biased region" description="Low complexity" evidence="2">
    <location>
        <begin position="86"/>
        <end position="96"/>
    </location>
</feature>
<dbReference type="PANTHER" id="PTHR43019:SF23">
    <property type="entry name" value="PROTEASE DO-LIKE 5, CHLOROPLASTIC"/>
    <property type="match status" value="1"/>
</dbReference>
<feature type="compositionally biased region" description="Low complexity" evidence="2">
    <location>
        <begin position="525"/>
        <end position="535"/>
    </location>
</feature>
<dbReference type="SUPFAM" id="SSF50494">
    <property type="entry name" value="Trypsin-like serine proteases"/>
    <property type="match status" value="1"/>
</dbReference>
<dbReference type="Pfam" id="PF13365">
    <property type="entry name" value="Trypsin_2"/>
    <property type="match status" value="1"/>
</dbReference>
<keyword evidence="1" id="KW-0378">Hydrolase</keyword>